<evidence type="ECO:0000256" key="1">
    <source>
        <dbReference type="SAM" id="SignalP"/>
    </source>
</evidence>
<accession>A0ABT7A5W4</accession>
<dbReference type="Proteomes" id="UP001214441">
    <property type="component" value="Unassembled WGS sequence"/>
</dbReference>
<comment type="caution">
    <text evidence="2">The sequence shown here is derived from an EMBL/GenBank/DDBJ whole genome shotgun (WGS) entry which is preliminary data.</text>
</comment>
<evidence type="ECO:0000313" key="3">
    <source>
        <dbReference type="Proteomes" id="UP001214441"/>
    </source>
</evidence>
<keyword evidence="1" id="KW-0732">Signal</keyword>
<reference evidence="2 3" key="1">
    <citation type="submission" date="2023-05" db="EMBL/GenBank/DDBJ databases">
        <title>Streptantibioticus silvisoli sp. nov., acidotolerant actinomycetes 1 from pine litter.</title>
        <authorList>
            <person name="Swiecimska M."/>
            <person name="Golinska P."/>
            <person name="Sangal V."/>
            <person name="Wachnowicz B."/>
            <person name="Goodfellow M."/>
        </authorList>
    </citation>
    <scope>NUCLEOTIDE SEQUENCE [LARGE SCALE GENOMIC DNA]</scope>
    <source>
        <strain evidence="2 3">DSM 42109</strain>
    </source>
</reference>
<dbReference type="RefSeq" id="WP_274040833.1">
    <property type="nucleotide sequence ID" value="NZ_JANCPR020000044.1"/>
</dbReference>
<gene>
    <name evidence="2" type="ORF">NMN56_032990</name>
</gene>
<protein>
    <recommendedName>
        <fullName evidence="4">Lipoprotein</fullName>
    </recommendedName>
</protein>
<dbReference type="EMBL" id="JANCPR020000044">
    <property type="protein sequence ID" value="MDJ1136681.1"/>
    <property type="molecule type" value="Genomic_DNA"/>
</dbReference>
<sequence length="254" mass="26538">MTGRARAPRSAALLAVVCAGATVALSGCGAEEDPDKGTNGVGKLSPAKIEMKARKAAEKAEAVRVSGNVVSKGQTYRIKMRLKRDGGVGEVSAQGGATFELLRVRSDLYLKAGTDFWAKQEKGGSEPTKSDVAAAGKLEGKYVKVPRNDPAYKQLSGFTDMGVLLDGLLAMDGKREAGDRGQVDGVKTVRVSAGAGRGGTIDVSLKGSPYPLRLQRGGDAGTVQLSGWNRGFELSAPSKNETVDYGKQISPSKH</sequence>
<feature type="chain" id="PRO_5046705254" description="Lipoprotein" evidence="1">
    <location>
        <begin position="27"/>
        <end position="254"/>
    </location>
</feature>
<name>A0ABT7A5W4_9ACTN</name>
<evidence type="ECO:0008006" key="4">
    <source>
        <dbReference type="Google" id="ProtNLM"/>
    </source>
</evidence>
<dbReference type="PROSITE" id="PS51257">
    <property type="entry name" value="PROKAR_LIPOPROTEIN"/>
    <property type="match status" value="1"/>
</dbReference>
<evidence type="ECO:0000313" key="2">
    <source>
        <dbReference type="EMBL" id="MDJ1136681.1"/>
    </source>
</evidence>
<keyword evidence="3" id="KW-1185">Reference proteome</keyword>
<feature type="signal peptide" evidence="1">
    <location>
        <begin position="1"/>
        <end position="26"/>
    </location>
</feature>
<proteinExistence type="predicted"/>
<organism evidence="2 3">
    <name type="scientific">Streptomyces iconiensis</name>
    <dbReference type="NCBI Taxonomy" id="1384038"/>
    <lineage>
        <taxon>Bacteria</taxon>
        <taxon>Bacillati</taxon>
        <taxon>Actinomycetota</taxon>
        <taxon>Actinomycetes</taxon>
        <taxon>Kitasatosporales</taxon>
        <taxon>Streptomycetaceae</taxon>
        <taxon>Streptomyces</taxon>
    </lineage>
</organism>